<gene>
    <name evidence="1" type="ORF">PVK06_041573</name>
</gene>
<dbReference type="EMBL" id="JARKNE010000011">
    <property type="protein sequence ID" value="KAK5786923.1"/>
    <property type="molecule type" value="Genomic_DNA"/>
</dbReference>
<evidence type="ECO:0000313" key="2">
    <source>
        <dbReference type="Proteomes" id="UP001358586"/>
    </source>
</evidence>
<dbReference type="Proteomes" id="UP001358586">
    <property type="component" value="Chromosome 11"/>
</dbReference>
<proteinExistence type="predicted"/>
<keyword evidence="2" id="KW-1185">Reference proteome</keyword>
<sequence length="78" mass="8771">MDSDAPPNFLSLLVHCIVPQPTLPQISSLALPALPACSKTENSNPTQVTNLPFPPILQDYRIKVHRSHFISFNYEVHY</sequence>
<name>A0ABR0N8K0_GOSAR</name>
<evidence type="ECO:0000313" key="1">
    <source>
        <dbReference type="EMBL" id="KAK5786923.1"/>
    </source>
</evidence>
<reference evidence="1 2" key="1">
    <citation type="submission" date="2023-03" db="EMBL/GenBank/DDBJ databases">
        <title>WGS of Gossypium arboreum.</title>
        <authorList>
            <person name="Yu D."/>
        </authorList>
    </citation>
    <scope>NUCLEOTIDE SEQUENCE [LARGE SCALE GENOMIC DNA]</scope>
    <source>
        <tissue evidence="1">Leaf</tissue>
    </source>
</reference>
<comment type="caution">
    <text evidence="1">The sequence shown here is derived from an EMBL/GenBank/DDBJ whole genome shotgun (WGS) entry which is preliminary data.</text>
</comment>
<accession>A0ABR0N8K0</accession>
<protein>
    <submittedName>
        <fullName evidence="1">Uncharacterized protein</fullName>
    </submittedName>
</protein>
<organism evidence="1 2">
    <name type="scientific">Gossypium arboreum</name>
    <name type="common">Tree cotton</name>
    <name type="synonym">Gossypium nanking</name>
    <dbReference type="NCBI Taxonomy" id="29729"/>
    <lineage>
        <taxon>Eukaryota</taxon>
        <taxon>Viridiplantae</taxon>
        <taxon>Streptophyta</taxon>
        <taxon>Embryophyta</taxon>
        <taxon>Tracheophyta</taxon>
        <taxon>Spermatophyta</taxon>
        <taxon>Magnoliopsida</taxon>
        <taxon>eudicotyledons</taxon>
        <taxon>Gunneridae</taxon>
        <taxon>Pentapetalae</taxon>
        <taxon>rosids</taxon>
        <taxon>malvids</taxon>
        <taxon>Malvales</taxon>
        <taxon>Malvaceae</taxon>
        <taxon>Malvoideae</taxon>
        <taxon>Gossypium</taxon>
    </lineage>
</organism>